<name>A0A834AGM4_9CHIR</name>
<evidence type="ECO:0000313" key="8">
    <source>
        <dbReference type="Proteomes" id="UP000664940"/>
    </source>
</evidence>
<keyword evidence="4 6" id="KW-0472">Membrane</keyword>
<dbReference type="EMBL" id="JABVXQ010000005">
    <property type="protein sequence ID" value="KAF6111915.1"/>
    <property type="molecule type" value="Genomic_DNA"/>
</dbReference>
<feature type="transmembrane region" description="Helical" evidence="6">
    <location>
        <begin position="188"/>
        <end position="207"/>
    </location>
</feature>
<dbReference type="GO" id="GO:0016020">
    <property type="term" value="C:membrane"/>
    <property type="evidence" value="ECO:0007669"/>
    <property type="project" value="UniProtKB-SubCell"/>
</dbReference>
<gene>
    <name evidence="7" type="ORF">HJG60_019157</name>
</gene>
<dbReference type="Pfam" id="PF14934">
    <property type="entry name" value="TMEM254"/>
    <property type="match status" value="1"/>
</dbReference>
<feature type="transmembrane region" description="Helical" evidence="6">
    <location>
        <begin position="219"/>
        <end position="239"/>
    </location>
</feature>
<comment type="caution">
    <text evidence="7">The sequence shown here is derived from an EMBL/GenBank/DDBJ whole genome shotgun (WGS) entry which is preliminary data.</text>
</comment>
<organism evidence="7 8">
    <name type="scientific">Phyllostomus discolor</name>
    <name type="common">pale spear-nosed bat</name>
    <dbReference type="NCBI Taxonomy" id="89673"/>
    <lineage>
        <taxon>Eukaryota</taxon>
        <taxon>Metazoa</taxon>
        <taxon>Chordata</taxon>
        <taxon>Craniata</taxon>
        <taxon>Vertebrata</taxon>
        <taxon>Euteleostomi</taxon>
        <taxon>Mammalia</taxon>
        <taxon>Eutheria</taxon>
        <taxon>Laurasiatheria</taxon>
        <taxon>Chiroptera</taxon>
        <taxon>Yangochiroptera</taxon>
        <taxon>Phyllostomidae</taxon>
        <taxon>Phyllostominae</taxon>
        <taxon>Phyllostomus</taxon>
    </lineage>
</organism>
<dbReference type="AlphaFoldDB" id="A0A834AGM4"/>
<dbReference type="PANTHER" id="PTHR34104:SF3">
    <property type="entry name" value="TRANSMEMBRANE PROTEIN 254"/>
    <property type="match status" value="1"/>
</dbReference>
<feature type="transmembrane region" description="Helical" evidence="6">
    <location>
        <begin position="140"/>
        <end position="158"/>
    </location>
</feature>
<sequence length="247" mass="27119">MGLAADNKAYFRRASLFWFTIISLSFGYYTVKAVKGASASFNARSGPAGRTGRADAISHPRALSGRILKSIKSHRRTDLSASLADAGSPEKPATQAFLCEGGSRYCSPPHSSVSISFKMVVAKSEAGKAATAYFRTARPLPLLVTFLGLGYFAWVVFWPQSIPYQSLGPLGVFTQYLVDHHHTLLHNGYWLAWLIHVGESLYAMVLCKSKGITNARAQLLWFLQTFLFGIASLSILIAYKPKHPKKT</sequence>
<accession>A0A834AGM4</accession>
<dbReference type="Proteomes" id="UP000664940">
    <property type="component" value="Unassembled WGS sequence"/>
</dbReference>
<protein>
    <recommendedName>
        <fullName evidence="5">Transmembrane protein 254</fullName>
    </recommendedName>
</protein>
<evidence type="ECO:0000256" key="3">
    <source>
        <dbReference type="ARBA" id="ARBA00022989"/>
    </source>
</evidence>
<keyword evidence="2 6" id="KW-0812">Transmembrane</keyword>
<evidence type="ECO:0000313" key="7">
    <source>
        <dbReference type="EMBL" id="KAF6111915.1"/>
    </source>
</evidence>
<comment type="subcellular location">
    <subcellularLocation>
        <location evidence="1">Membrane</location>
        <topology evidence="1">Multi-pass membrane protein</topology>
    </subcellularLocation>
</comment>
<feature type="transmembrane region" description="Helical" evidence="6">
    <location>
        <begin position="15"/>
        <end position="31"/>
    </location>
</feature>
<evidence type="ECO:0000256" key="5">
    <source>
        <dbReference type="ARBA" id="ARBA00034834"/>
    </source>
</evidence>
<proteinExistence type="predicted"/>
<evidence type="ECO:0000256" key="2">
    <source>
        <dbReference type="ARBA" id="ARBA00022692"/>
    </source>
</evidence>
<keyword evidence="3 6" id="KW-1133">Transmembrane helix</keyword>
<evidence type="ECO:0000256" key="4">
    <source>
        <dbReference type="ARBA" id="ARBA00023136"/>
    </source>
</evidence>
<reference evidence="7 8" key="1">
    <citation type="journal article" date="2020" name="Nature">
        <title>Six reference-quality genomes reveal evolution of bat adaptations.</title>
        <authorList>
            <person name="Jebb D."/>
            <person name="Huang Z."/>
            <person name="Pippel M."/>
            <person name="Hughes G.M."/>
            <person name="Lavrichenko K."/>
            <person name="Devanna P."/>
            <person name="Winkler S."/>
            <person name="Jermiin L.S."/>
            <person name="Skirmuntt E.C."/>
            <person name="Katzourakis A."/>
            <person name="Burkitt-Gray L."/>
            <person name="Ray D.A."/>
            <person name="Sullivan K.A.M."/>
            <person name="Roscito J.G."/>
            <person name="Kirilenko B.M."/>
            <person name="Davalos L.M."/>
            <person name="Corthals A.P."/>
            <person name="Power M.L."/>
            <person name="Jones G."/>
            <person name="Ransome R.D."/>
            <person name="Dechmann D.K.N."/>
            <person name="Locatelli A.G."/>
            <person name="Puechmaille S.J."/>
            <person name="Fedrigo O."/>
            <person name="Jarvis E.D."/>
            <person name="Hiller M."/>
            <person name="Vernes S.C."/>
            <person name="Myers E.W."/>
            <person name="Teeling E.C."/>
        </authorList>
    </citation>
    <scope>NUCLEOTIDE SEQUENCE [LARGE SCALE GENOMIC DNA]</scope>
    <source>
        <strain evidence="7">Bat1K_MPI-CBG_1</strain>
    </source>
</reference>
<dbReference type="PANTHER" id="PTHR34104">
    <property type="entry name" value="TRANSMEMBRANE PROTEIN 254"/>
    <property type="match status" value="1"/>
</dbReference>
<dbReference type="InterPro" id="IPR028110">
    <property type="entry name" value="TMEM254"/>
</dbReference>
<evidence type="ECO:0000256" key="6">
    <source>
        <dbReference type="SAM" id="Phobius"/>
    </source>
</evidence>
<evidence type="ECO:0000256" key="1">
    <source>
        <dbReference type="ARBA" id="ARBA00004141"/>
    </source>
</evidence>